<proteinExistence type="predicted"/>
<dbReference type="EMBL" id="JAHFXF010000585">
    <property type="protein sequence ID" value="KAG9685239.1"/>
    <property type="molecule type" value="Genomic_DNA"/>
</dbReference>
<gene>
    <name evidence="1" type="ORF">KCU76_g11840</name>
</gene>
<reference evidence="1" key="1">
    <citation type="journal article" date="2021" name="J Fungi (Basel)">
        <title>Virulence traits and population genomics of the black yeast Aureobasidium melanogenum.</title>
        <authorList>
            <person name="Cernosa A."/>
            <person name="Sun X."/>
            <person name="Gostincar C."/>
            <person name="Fang C."/>
            <person name="Gunde-Cimerman N."/>
            <person name="Song Z."/>
        </authorList>
    </citation>
    <scope>NUCLEOTIDE SEQUENCE</scope>
    <source>
        <strain evidence="1">EXF-9911</strain>
    </source>
</reference>
<evidence type="ECO:0000313" key="2">
    <source>
        <dbReference type="Proteomes" id="UP000779574"/>
    </source>
</evidence>
<protein>
    <submittedName>
        <fullName evidence="1">Uncharacterized protein</fullName>
    </submittedName>
</protein>
<organism evidence="1 2">
    <name type="scientific">Aureobasidium melanogenum</name>
    <name type="common">Aureobasidium pullulans var. melanogenum</name>
    <dbReference type="NCBI Taxonomy" id="46634"/>
    <lineage>
        <taxon>Eukaryota</taxon>
        <taxon>Fungi</taxon>
        <taxon>Dikarya</taxon>
        <taxon>Ascomycota</taxon>
        <taxon>Pezizomycotina</taxon>
        <taxon>Dothideomycetes</taxon>
        <taxon>Dothideomycetidae</taxon>
        <taxon>Dothideales</taxon>
        <taxon>Saccotheciaceae</taxon>
        <taxon>Aureobasidium</taxon>
    </lineage>
</organism>
<dbReference type="Proteomes" id="UP000779574">
    <property type="component" value="Unassembled WGS sequence"/>
</dbReference>
<accession>A0A9P8J4Y5</accession>
<feature type="non-terminal residue" evidence="1">
    <location>
        <position position="225"/>
    </location>
</feature>
<reference evidence="1" key="2">
    <citation type="submission" date="2021-08" db="EMBL/GenBank/DDBJ databases">
        <authorList>
            <person name="Gostincar C."/>
            <person name="Sun X."/>
            <person name="Song Z."/>
            <person name="Gunde-Cimerman N."/>
        </authorList>
    </citation>
    <scope>NUCLEOTIDE SEQUENCE</scope>
    <source>
        <strain evidence="1">EXF-9911</strain>
    </source>
</reference>
<name>A0A9P8J4Y5_AURME</name>
<dbReference type="AlphaFoldDB" id="A0A9P8J4Y5"/>
<dbReference type="OrthoDB" id="417125at2759"/>
<sequence length="225" mass="25208">MEAASLAQDELEEYLMKNPDYVRLVELQERGWQNPAGDEFDVGTSMNADEKGQTMLFKMMARIGEKINASTGAFNLANSTPIILDLCAAPRGSVRYALQMNPSAKVDALNLSEQQGGCKIRVPFGYSNPRVSVFLIDITMLVNEFGLPNISKDVENDTNLAVHWPYTINRCDGQTPRQNQIKDDDLGASRSHLCSTIPGSEESYIRRYHDRALAQKQPYQYLQTP</sequence>
<comment type="caution">
    <text evidence="1">The sequence shown here is derived from an EMBL/GenBank/DDBJ whole genome shotgun (WGS) entry which is preliminary data.</text>
</comment>
<evidence type="ECO:0000313" key="1">
    <source>
        <dbReference type="EMBL" id="KAG9685239.1"/>
    </source>
</evidence>